<comment type="similarity">
    <text evidence="3">Belongs to the tRNA pseudouridine synthase TruA family.</text>
</comment>
<comment type="subcellular location">
    <subcellularLocation>
        <location evidence="2">Nucleus</location>
    </subcellularLocation>
</comment>
<dbReference type="PANTHER" id="PTHR11142">
    <property type="entry name" value="PSEUDOURIDYLATE SYNTHASE"/>
    <property type="match status" value="1"/>
</dbReference>
<dbReference type="OrthoDB" id="10256309at2759"/>
<evidence type="ECO:0000313" key="23">
    <source>
        <dbReference type="Proteomes" id="UP000812440"/>
    </source>
</evidence>
<dbReference type="Proteomes" id="UP000812440">
    <property type="component" value="Chromosome 3"/>
</dbReference>
<dbReference type="SUPFAM" id="SSF55120">
    <property type="entry name" value="Pseudouridine synthase"/>
    <property type="match status" value="1"/>
</dbReference>
<comment type="function">
    <text evidence="10">Pseudouridylate synthase that catalyzes pseudouridylation of tRNAs and mRNAs. Acts on positions 27/28 in the anticodon stem and also positions 34 and 36 in the anticodon of an intron containing tRNA. Also catalyzes pseudouridylation of mRNAs: mediates pseudouridylation of mRNAs with the consensus sequence 5'-UGUAG-3'. Acts as a regulator of pre-mRNA splicing by mediating pseudouridylation of pre-mRNAs at locations associated with alternatively spliced regions. Pseudouridylation of pre-mRNAs near splice sites directly regulates mRNA splicing and mRNA 3'-end processing. Involved in regulation of nuclear receptor activity through pseudouridylation of SRA1 mRNA.</text>
</comment>
<evidence type="ECO:0000256" key="2">
    <source>
        <dbReference type="ARBA" id="ARBA00004123"/>
    </source>
</evidence>
<feature type="region of interest" description="Disordered" evidence="20">
    <location>
        <begin position="30"/>
        <end position="56"/>
    </location>
</feature>
<evidence type="ECO:0000256" key="9">
    <source>
        <dbReference type="ARBA" id="ARBA00052184"/>
    </source>
</evidence>
<evidence type="ECO:0000256" key="1">
    <source>
        <dbReference type="ARBA" id="ARBA00001166"/>
    </source>
</evidence>
<feature type="compositionally biased region" description="Basic and acidic residues" evidence="20">
    <location>
        <begin position="35"/>
        <end position="46"/>
    </location>
</feature>
<evidence type="ECO:0000256" key="4">
    <source>
        <dbReference type="ARBA" id="ARBA00022664"/>
    </source>
</evidence>
<evidence type="ECO:0000256" key="16">
    <source>
        <dbReference type="ARBA" id="ARBA00080849"/>
    </source>
</evidence>
<dbReference type="AlphaFoldDB" id="A0A8T2J884"/>
<keyword evidence="23" id="KW-1185">Reference proteome</keyword>
<feature type="active site" description="Nucleophile" evidence="18">
    <location>
        <position position="132"/>
    </location>
</feature>
<gene>
    <name evidence="22" type="ORF">GDO86_006353</name>
</gene>
<evidence type="ECO:0000256" key="13">
    <source>
        <dbReference type="ARBA" id="ARBA00068582"/>
    </source>
</evidence>
<evidence type="ECO:0000256" key="6">
    <source>
        <dbReference type="ARBA" id="ARBA00023235"/>
    </source>
</evidence>
<dbReference type="GO" id="GO:0031119">
    <property type="term" value="P:tRNA pseudouridine synthesis"/>
    <property type="evidence" value="ECO:0007669"/>
    <property type="project" value="InterPro"/>
</dbReference>
<evidence type="ECO:0000256" key="14">
    <source>
        <dbReference type="ARBA" id="ARBA00075153"/>
    </source>
</evidence>
<dbReference type="FunFam" id="3.30.70.580:FF:000002">
    <property type="entry name" value="tRNA pseudouridine synthase"/>
    <property type="match status" value="1"/>
</dbReference>
<feature type="domain" description="Pseudouridine synthase I TruA alpha/beta" evidence="21">
    <location>
        <begin position="224"/>
        <end position="328"/>
    </location>
</feature>
<dbReference type="InterPro" id="IPR020095">
    <property type="entry name" value="PsdUridine_synth_TruA_C"/>
</dbReference>
<proteinExistence type="inferred from homology"/>
<comment type="subunit">
    <text evidence="11">Monomer. Forms a complex with RARG and the SRA1 RNA in the nucleus.</text>
</comment>
<dbReference type="InterPro" id="IPR020103">
    <property type="entry name" value="PsdUridine_synth_cat_dom_sf"/>
</dbReference>
<evidence type="ECO:0000256" key="15">
    <source>
        <dbReference type="ARBA" id="ARBA00079087"/>
    </source>
</evidence>
<comment type="catalytic activity">
    <reaction evidence="8">
        <text>a uridine in tRNA = a pseudouridine in tRNA</text>
        <dbReference type="Rhea" id="RHEA:54572"/>
        <dbReference type="Rhea" id="RHEA-COMP:13339"/>
        <dbReference type="Rhea" id="RHEA-COMP:13934"/>
        <dbReference type="ChEBI" id="CHEBI:65314"/>
        <dbReference type="ChEBI" id="CHEBI:65315"/>
    </reaction>
</comment>
<dbReference type="InterPro" id="IPR020097">
    <property type="entry name" value="PsdUridine_synth_TruA_a/b_dom"/>
</dbReference>
<dbReference type="InterPro" id="IPR001406">
    <property type="entry name" value="PsdUridine_synth_TruA"/>
</dbReference>
<evidence type="ECO:0000256" key="11">
    <source>
        <dbReference type="ARBA" id="ARBA00064589"/>
    </source>
</evidence>
<reference evidence="22" key="1">
    <citation type="thesis" date="2020" institute="ProQuest LLC" country="789 East Eisenhower Parkway, Ann Arbor, MI, USA">
        <title>Comparative Genomics and Chromosome Evolution.</title>
        <authorList>
            <person name="Mudd A.B."/>
        </authorList>
    </citation>
    <scope>NUCLEOTIDE SEQUENCE</scope>
    <source>
        <strain evidence="22">Female2</strain>
        <tissue evidence="22">Blood</tissue>
    </source>
</reference>
<evidence type="ECO:0000256" key="20">
    <source>
        <dbReference type="SAM" id="MobiDB-lite"/>
    </source>
</evidence>
<dbReference type="PANTHER" id="PTHR11142:SF30">
    <property type="entry name" value="TRNA PSEUDOURIDINE SYNTHASE A ISOFORM X1"/>
    <property type="match status" value="1"/>
</dbReference>
<dbReference type="EC" id="5.4.99.12" evidence="12"/>
<accession>A0A8T2J884</accession>
<sequence length="394" mass="45069">MRRIATPSIGSWGRSYSAFTSFFKANQVPHQSTAKSEKEVQPEHIHPTGTLSGCTDDLENNENSIEIPWRKFAIMLAYCGRGYYGMQMDRTKPQFPTIEAELISALIKAQCIPESSLIQMKNLKFQRCARTDKGVSALGQLVSVKLRTSCSNPVEKINSHLPPGIRVLDIKRVTKGFSSKNMCDRRTYSYMLPTFALSSCAPSAPDLNFRLPREDFHYINKLLSAYKGTHNFHNFTSKKTFEESNAWRHMFEVSCSEPFVLHGTEFAQIVITGQSFMLYQIRKMVGLIIAVAQGHAPADFLPWCLQKDKVNIPPAPGLGLILEHVHFDWYNRRYGSDGIHHPISWEKTMPTVLAFWEAEILPKILEEELEKLSMCYWIDILKRHNFLRFNDNGQ</sequence>
<dbReference type="EMBL" id="JAACNH010000006">
    <property type="protein sequence ID" value="KAG8440572.1"/>
    <property type="molecule type" value="Genomic_DNA"/>
</dbReference>
<evidence type="ECO:0000256" key="17">
    <source>
        <dbReference type="ARBA" id="ARBA00081344"/>
    </source>
</evidence>
<evidence type="ECO:0000256" key="3">
    <source>
        <dbReference type="ARBA" id="ARBA00009375"/>
    </source>
</evidence>
<dbReference type="GO" id="GO:0005634">
    <property type="term" value="C:nucleus"/>
    <property type="evidence" value="ECO:0007669"/>
    <property type="project" value="UniProtKB-SubCell"/>
</dbReference>
<feature type="binding site" evidence="19">
    <location>
        <position position="188"/>
    </location>
    <ligand>
        <name>substrate</name>
    </ligand>
</feature>
<protein>
    <recommendedName>
        <fullName evidence="13">Pseudouridylate synthase 1 homolog</fullName>
        <ecNumber evidence="12">5.4.99.12</ecNumber>
    </recommendedName>
    <alternativeName>
        <fullName evidence="14">tRNA pseudouridine synthase 1</fullName>
    </alternativeName>
    <alternativeName>
        <fullName evidence="17">tRNA pseudouridine(38-40) synthase</fullName>
    </alternativeName>
    <alternativeName>
        <fullName evidence="15">tRNA pseudouridylate synthase I</fullName>
    </alternativeName>
    <alternativeName>
        <fullName evidence="16">tRNA-uridine isomerase I</fullName>
    </alternativeName>
</protein>
<organism evidence="22 23">
    <name type="scientific">Hymenochirus boettgeri</name>
    <name type="common">Congo dwarf clawed frog</name>
    <dbReference type="NCBI Taxonomy" id="247094"/>
    <lineage>
        <taxon>Eukaryota</taxon>
        <taxon>Metazoa</taxon>
        <taxon>Chordata</taxon>
        <taxon>Craniata</taxon>
        <taxon>Vertebrata</taxon>
        <taxon>Euteleostomi</taxon>
        <taxon>Amphibia</taxon>
        <taxon>Batrachia</taxon>
        <taxon>Anura</taxon>
        <taxon>Pipoidea</taxon>
        <taxon>Pipidae</taxon>
        <taxon>Pipinae</taxon>
        <taxon>Hymenochirus</taxon>
    </lineage>
</organism>
<dbReference type="GO" id="GO:0160147">
    <property type="term" value="F:tRNA pseudouridine(38-40) synthase activity"/>
    <property type="evidence" value="ECO:0007669"/>
    <property type="project" value="UniProtKB-EC"/>
</dbReference>
<comment type="caution">
    <text evidence="22">The sequence shown here is derived from an EMBL/GenBank/DDBJ whole genome shotgun (WGS) entry which is preliminary data.</text>
</comment>
<dbReference type="Gene3D" id="3.30.70.580">
    <property type="entry name" value="Pseudouridine synthase I, catalytic domain, N-terminal subdomain"/>
    <property type="match status" value="1"/>
</dbReference>
<evidence type="ECO:0000256" key="10">
    <source>
        <dbReference type="ARBA" id="ARBA00053709"/>
    </source>
</evidence>
<evidence type="ECO:0000256" key="7">
    <source>
        <dbReference type="ARBA" id="ARBA00023242"/>
    </source>
</evidence>
<comment type="catalytic activity">
    <reaction evidence="9">
        <text>uridine(38/39/40) in tRNA = pseudouridine(38/39/40) in tRNA</text>
        <dbReference type="Rhea" id="RHEA:22376"/>
        <dbReference type="Rhea" id="RHEA-COMP:10085"/>
        <dbReference type="Rhea" id="RHEA-COMP:10087"/>
        <dbReference type="ChEBI" id="CHEBI:65314"/>
        <dbReference type="ChEBI" id="CHEBI:65315"/>
        <dbReference type="EC" id="5.4.99.12"/>
    </reaction>
</comment>
<keyword evidence="6" id="KW-0413">Isomerase</keyword>
<keyword evidence="7" id="KW-0539">Nucleus</keyword>
<dbReference type="GO" id="GO:0006397">
    <property type="term" value="P:mRNA processing"/>
    <property type="evidence" value="ECO:0007669"/>
    <property type="project" value="UniProtKB-KW"/>
</dbReference>
<evidence type="ECO:0000256" key="18">
    <source>
        <dbReference type="PIRSR" id="PIRSR641708-1"/>
    </source>
</evidence>
<dbReference type="CDD" id="cd02568">
    <property type="entry name" value="PseudoU_synth_PUS1_PUS2"/>
    <property type="match status" value="1"/>
</dbReference>
<keyword evidence="4" id="KW-0507">mRNA processing</keyword>
<evidence type="ECO:0000256" key="12">
    <source>
        <dbReference type="ARBA" id="ARBA00066509"/>
    </source>
</evidence>
<dbReference type="FunFam" id="3.30.70.660:FF:000002">
    <property type="entry name" value="tRNA pseudouridine synthase"/>
    <property type="match status" value="1"/>
</dbReference>
<keyword evidence="5" id="KW-0819">tRNA processing</keyword>
<dbReference type="GO" id="GO:1990481">
    <property type="term" value="P:mRNA pseudouridine synthesis"/>
    <property type="evidence" value="ECO:0007669"/>
    <property type="project" value="TreeGrafter"/>
</dbReference>
<evidence type="ECO:0000256" key="19">
    <source>
        <dbReference type="PIRSR" id="PIRSR641708-2"/>
    </source>
</evidence>
<name>A0A8T2J884_9PIPI</name>
<dbReference type="InterPro" id="IPR041708">
    <property type="entry name" value="PUS1/PUS2-like"/>
</dbReference>
<evidence type="ECO:0000313" key="22">
    <source>
        <dbReference type="EMBL" id="KAG8440572.1"/>
    </source>
</evidence>
<dbReference type="NCBIfam" id="TIGR00071">
    <property type="entry name" value="hisT_truA"/>
    <property type="match status" value="1"/>
</dbReference>
<evidence type="ECO:0000259" key="21">
    <source>
        <dbReference type="Pfam" id="PF01416"/>
    </source>
</evidence>
<comment type="catalytic activity">
    <reaction evidence="1">
        <text>a uridine in mRNA = a pseudouridine in mRNA</text>
        <dbReference type="Rhea" id="RHEA:56644"/>
        <dbReference type="Rhea" id="RHEA-COMP:14658"/>
        <dbReference type="Rhea" id="RHEA-COMP:14659"/>
        <dbReference type="ChEBI" id="CHEBI:65314"/>
        <dbReference type="ChEBI" id="CHEBI:65315"/>
    </reaction>
</comment>
<dbReference type="Pfam" id="PF01416">
    <property type="entry name" value="PseudoU_synth_1"/>
    <property type="match status" value="1"/>
</dbReference>
<dbReference type="Gene3D" id="3.30.70.660">
    <property type="entry name" value="Pseudouridine synthase I, catalytic domain, C-terminal subdomain"/>
    <property type="match status" value="1"/>
</dbReference>
<dbReference type="GO" id="GO:0003723">
    <property type="term" value="F:RNA binding"/>
    <property type="evidence" value="ECO:0007669"/>
    <property type="project" value="InterPro"/>
</dbReference>
<evidence type="ECO:0000256" key="5">
    <source>
        <dbReference type="ARBA" id="ARBA00022694"/>
    </source>
</evidence>
<evidence type="ECO:0000256" key="8">
    <source>
        <dbReference type="ARBA" id="ARBA00036943"/>
    </source>
</evidence>
<dbReference type="InterPro" id="IPR020094">
    <property type="entry name" value="TruA/RsuA/RluB/E/F_N"/>
</dbReference>